<evidence type="ECO:0000256" key="1">
    <source>
        <dbReference type="ARBA" id="ARBA00022603"/>
    </source>
</evidence>
<keyword evidence="3" id="KW-0472">Membrane</keyword>
<comment type="caution">
    <text evidence="4">The sequence shown here is derived from an EMBL/GenBank/DDBJ whole genome shotgun (WGS) entry which is preliminary data.</text>
</comment>
<reference evidence="4 5" key="1">
    <citation type="submission" date="2012-05" db="EMBL/GenBank/DDBJ databases">
        <authorList>
            <person name="Weinstock G."/>
            <person name="Sodergren E."/>
            <person name="Lobos E.A."/>
            <person name="Fulton L."/>
            <person name="Fulton R."/>
            <person name="Courtney L."/>
            <person name="Fronick C."/>
            <person name="O'Laughlin M."/>
            <person name="Godfrey J."/>
            <person name="Wilson R.M."/>
            <person name="Miner T."/>
            <person name="Farmer C."/>
            <person name="Delehaunty K."/>
            <person name="Cordes M."/>
            <person name="Minx P."/>
            <person name="Tomlinson C."/>
            <person name="Chen J."/>
            <person name="Wollam A."/>
            <person name="Pepin K.H."/>
            <person name="Bhonagiri V."/>
            <person name="Zhang X."/>
            <person name="Suruliraj S."/>
            <person name="Warren W."/>
            <person name="Mitreva M."/>
            <person name="Mardis E.R."/>
            <person name="Wilson R.K."/>
        </authorList>
    </citation>
    <scope>NUCLEOTIDE SEQUENCE [LARGE SCALE GENOMIC DNA]</scope>
    <source>
        <strain evidence="4 5">F0055</strain>
    </source>
</reference>
<accession>L1N8E8</accession>
<organism evidence="4 5">
    <name type="scientific">Hoylesella saccharolytica F0055</name>
    <dbReference type="NCBI Taxonomy" id="1127699"/>
    <lineage>
        <taxon>Bacteria</taxon>
        <taxon>Pseudomonadati</taxon>
        <taxon>Bacteroidota</taxon>
        <taxon>Bacteroidia</taxon>
        <taxon>Bacteroidales</taxon>
        <taxon>Prevotellaceae</taxon>
        <taxon>Hoylesella</taxon>
    </lineage>
</organism>
<dbReference type="AlphaFoldDB" id="L1N8E8"/>
<proteinExistence type="predicted"/>
<protein>
    <submittedName>
        <fullName evidence="4">Ribosomal protein L11 methyltransferase</fullName>
    </submittedName>
</protein>
<keyword evidence="1 4" id="KW-0489">Methyltransferase</keyword>
<dbReference type="NCBIfam" id="NF001785">
    <property type="entry name" value="PRK00517.2-2"/>
    <property type="match status" value="1"/>
</dbReference>
<dbReference type="PANTHER" id="PTHR43648">
    <property type="entry name" value="ELECTRON TRANSFER FLAVOPROTEIN BETA SUBUNIT LYSINE METHYLTRANSFERASE"/>
    <property type="match status" value="1"/>
</dbReference>
<dbReference type="GO" id="GO:0008276">
    <property type="term" value="F:protein methyltransferase activity"/>
    <property type="evidence" value="ECO:0007669"/>
    <property type="project" value="TreeGrafter"/>
</dbReference>
<dbReference type="InterPro" id="IPR029063">
    <property type="entry name" value="SAM-dependent_MTases_sf"/>
</dbReference>
<dbReference type="SUPFAM" id="SSF53335">
    <property type="entry name" value="S-adenosyl-L-methionine-dependent methyltransferases"/>
    <property type="match status" value="1"/>
</dbReference>
<keyword evidence="2 4" id="KW-0808">Transferase</keyword>
<keyword evidence="4" id="KW-0689">Ribosomal protein</keyword>
<gene>
    <name evidence="4" type="ORF">HMPREF9151_01736</name>
</gene>
<dbReference type="InterPro" id="IPR050078">
    <property type="entry name" value="Ribosomal_L11_MeTrfase_PrmA"/>
</dbReference>
<feature type="transmembrane region" description="Helical" evidence="3">
    <location>
        <begin position="9"/>
        <end position="28"/>
    </location>
</feature>
<dbReference type="CDD" id="cd02440">
    <property type="entry name" value="AdoMet_MTases"/>
    <property type="match status" value="1"/>
</dbReference>
<evidence type="ECO:0000313" key="5">
    <source>
        <dbReference type="Proteomes" id="UP000010433"/>
    </source>
</evidence>
<dbReference type="PATRIC" id="fig|1127699.3.peg.1604"/>
<keyword evidence="3" id="KW-1133">Transmembrane helix</keyword>
<sequence length="357" mass="40868">MRAIRTEKILIFFILITPFFLILFYFTAKIPSNTMQKYGFSLKRCRLFPIFYKFVFEFNLIYMKYQKAEFTINCKNEDKPIVIDLVISIAGEAGFESFEDHPDKVVGYVQPHLLNTEMLTSELQNFPISDVEISYELQSVADINWNLAWEEIGFEPVYINKQCVVYDAKHTSQSQLIENIPIKVGIETQQAFGTGTHPTTQMMIKQILQLNLKRKTILDSGCGTGVLGIVAAQKGAKSIVSYDIDEWSVKNTQHNARINHINNIKVFQSDSSILNGIKKQFDLILANINRNILLHDIPAFASVMKDDGTLILSGFYKEDSLHLLEKAENLALKETACDSQDQWACIVFKKERTEKRL</sequence>
<dbReference type="Pfam" id="PF06325">
    <property type="entry name" value="PrmA"/>
    <property type="match status" value="1"/>
</dbReference>
<evidence type="ECO:0000256" key="3">
    <source>
        <dbReference type="SAM" id="Phobius"/>
    </source>
</evidence>
<dbReference type="EMBL" id="AMEP01000101">
    <property type="protein sequence ID" value="EKX99539.1"/>
    <property type="molecule type" value="Genomic_DNA"/>
</dbReference>
<dbReference type="PANTHER" id="PTHR43648:SF1">
    <property type="entry name" value="ELECTRON TRANSFER FLAVOPROTEIN BETA SUBUNIT LYSINE METHYLTRANSFERASE"/>
    <property type="match status" value="1"/>
</dbReference>
<dbReference type="STRING" id="1127699.HMPREF9151_01736"/>
<evidence type="ECO:0000256" key="2">
    <source>
        <dbReference type="ARBA" id="ARBA00022679"/>
    </source>
</evidence>
<dbReference type="GO" id="GO:0005840">
    <property type="term" value="C:ribosome"/>
    <property type="evidence" value="ECO:0007669"/>
    <property type="project" value="UniProtKB-KW"/>
</dbReference>
<dbReference type="GO" id="GO:0032259">
    <property type="term" value="P:methylation"/>
    <property type="evidence" value="ECO:0007669"/>
    <property type="project" value="UniProtKB-KW"/>
</dbReference>
<dbReference type="Gene3D" id="3.40.50.150">
    <property type="entry name" value="Vaccinia Virus protein VP39"/>
    <property type="match status" value="1"/>
</dbReference>
<dbReference type="HOGENOM" id="CLU_049382_0_0_10"/>
<name>L1N8E8_9BACT</name>
<dbReference type="Proteomes" id="UP000010433">
    <property type="component" value="Unassembled WGS sequence"/>
</dbReference>
<evidence type="ECO:0000313" key="4">
    <source>
        <dbReference type="EMBL" id="EKX99539.1"/>
    </source>
</evidence>
<keyword evidence="3" id="KW-0812">Transmembrane</keyword>
<keyword evidence="4" id="KW-0687">Ribonucleoprotein</keyword>
<keyword evidence="5" id="KW-1185">Reference proteome</keyword>